<dbReference type="RefSeq" id="WP_229872532.1">
    <property type="nucleotide sequence ID" value="NZ_BNAS01000005.1"/>
</dbReference>
<dbReference type="Proteomes" id="UP000627369">
    <property type="component" value="Unassembled WGS sequence"/>
</dbReference>
<organism evidence="3 4">
    <name type="scientific">Promicromonospora soli</name>
    <dbReference type="NCBI Taxonomy" id="2035533"/>
    <lineage>
        <taxon>Bacteria</taxon>
        <taxon>Bacillati</taxon>
        <taxon>Actinomycetota</taxon>
        <taxon>Actinomycetes</taxon>
        <taxon>Micrococcales</taxon>
        <taxon>Promicromonosporaceae</taxon>
        <taxon>Promicromonospora</taxon>
    </lineage>
</organism>
<feature type="region of interest" description="Disordered" evidence="1">
    <location>
        <begin position="339"/>
        <end position="360"/>
    </location>
</feature>
<feature type="chain" id="PRO_5037985837" description="Membrane dipeptidase (Peptidase family M19)" evidence="2">
    <location>
        <begin position="34"/>
        <end position="570"/>
    </location>
</feature>
<name>A0A919G0T5_9MICO</name>
<dbReference type="SUPFAM" id="SSF51556">
    <property type="entry name" value="Metallo-dependent hydrolases"/>
    <property type="match status" value="1"/>
</dbReference>
<dbReference type="InterPro" id="IPR032466">
    <property type="entry name" value="Metal_Hydrolase"/>
</dbReference>
<evidence type="ECO:0000313" key="3">
    <source>
        <dbReference type="EMBL" id="GHH76082.1"/>
    </source>
</evidence>
<reference evidence="3" key="1">
    <citation type="journal article" date="2014" name="Int. J. Syst. Evol. Microbiol.">
        <title>Complete genome sequence of Corynebacterium casei LMG S-19264T (=DSM 44701T), isolated from a smear-ripened cheese.</title>
        <authorList>
            <consortium name="US DOE Joint Genome Institute (JGI-PGF)"/>
            <person name="Walter F."/>
            <person name="Albersmeier A."/>
            <person name="Kalinowski J."/>
            <person name="Ruckert C."/>
        </authorList>
    </citation>
    <scope>NUCLEOTIDE SEQUENCE</scope>
    <source>
        <strain evidence="3">CGMCC 4.7398</strain>
    </source>
</reference>
<evidence type="ECO:0008006" key="5">
    <source>
        <dbReference type="Google" id="ProtNLM"/>
    </source>
</evidence>
<dbReference type="PROSITE" id="PS51257">
    <property type="entry name" value="PROKAR_LIPOPROTEIN"/>
    <property type="match status" value="1"/>
</dbReference>
<dbReference type="Gene3D" id="3.20.20.140">
    <property type="entry name" value="Metal-dependent hydrolases"/>
    <property type="match status" value="1"/>
</dbReference>
<feature type="signal peptide" evidence="2">
    <location>
        <begin position="1"/>
        <end position="33"/>
    </location>
</feature>
<protein>
    <recommendedName>
        <fullName evidence="5">Membrane dipeptidase (Peptidase family M19)</fullName>
    </recommendedName>
</protein>
<accession>A0A919G0T5</accession>
<sequence>MQRLRRTRRTAVLLTAVTAACLSATIVVMPASATSTGPSTGPGTGLQPAALAERALAEPVLPSPESEVNVTGTPFTGTRPDGSVYGLIDAHSHLFMEDGMGGAAVCGKVFSEQGIETALRDCPSHEPHGLGALLENLTRDGSPIGTHDTTGWPTFADWPAYDSLTHQQMYYRWLERAWRGGQRVLVNDLVTNGLLCSINPGTHQSCDEMTAIRRQAQDTYDLQAYVDAQYGGPGRGWFRIVTSSEQARQVIEEGKLAVVLGVETSEPFGCKQTLRIPECSRADIDAGLDELYDLGVRSMYLCHKFDNALCGVRFDEGSMGTIINAGQFLSTGTWWDARSCPADQPHDHNPGNGELPPALEDDLPPVLPLYPPGTLCNTRGLSGLGAYAVRGMVERNMMVEIDHMSAKAADQTLDILEEVDYPGVLSTHSWMDERYLDRLYALGGFATIYGHAAHEFVEEYNRTAPVRDRYGAGIGFGFDMNGFGGTPPPRDDAAANPVTYPFRSFDGGTLLDRQTTGEQTWDVNVDGVAHYGLVPDYVEDLRLVGGQEIIDSLSRGPETYLTTWAGAERH</sequence>
<dbReference type="AlphaFoldDB" id="A0A919G0T5"/>
<gene>
    <name evidence="3" type="ORF">GCM10017772_33670</name>
</gene>
<proteinExistence type="predicted"/>
<dbReference type="EMBL" id="BNAS01000005">
    <property type="protein sequence ID" value="GHH76082.1"/>
    <property type="molecule type" value="Genomic_DNA"/>
</dbReference>
<evidence type="ECO:0000256" key="2">
    <source>
        <dbReference type="SAM" id="SignalP"/>
    </source>
</evidence>
<keyword evidence="2" id="KW-0732">Signal</keyword>
<evidence type="ECO:0000256" key="1">
    <source>
        <dbReference type="SAM" id="MobiDB-lite"/>
    </source>
</evidence>
<keyword evidence="4" id="KW-1185">Reference proteome</keyword>
<comment type="caution">
    <text evidence="3">The sequence shown here is derived from an EMBL/GenBank/DDBJ whole genome shotgun (WGS) entry which is preliminary data.</text>
</comment>
<evidence type="ECO:0000313" key="4">
    <source>
        <dbReference type="Proteomes" id="UP000627369"/>
    </source>
</evidence>
<reference evidence="3" key="2">
    <citation type="submission" date="2020-09" db="EMBL/GenBank/DDBJ databases">
        <authorList>
            <person name="Sun Q."/>
            <person name="Zhou Y."/>
        </authorList>
    </citation>
    <scope>NUCLEOTIDE SEQUENCE</scope>
    <source>
        <strain evidence="3">CGMCC 4.7398</strain>
    </source>
</reference>